<keyword evidence="2" id="KW-0732">Signal</keyword>
<feature type="signal peptide" evidence="2">
    <location>
        <begin position="1"/>
        <end position="21"/>
    </location>
</feature>
<gene>
    <name evidence="3" type="ORF">QBC38DRAFT_458147</name>
</gene>
<feature type="chain" id="PRO_5042828670" evidence="2">
    <location>
        <begin position="22"/>
        <end position="181"/>
    </location>
</feature>
<protein>
    <submittedName>
        <fullName evidence="3">Uncharacterized protein</fullName>
    </submittedName>
</protein>
<reference evidence="3" key="1">
    <citation type="journal article" date="2023" name="Mol. Phylogenet. Evol.">
        <title>Genome-scale phylogeny and comparative genomics of the fungal order Sordariales.</title>
        <authorList>
            <person name="Hensen N."/>
            <person name="Bonometti L."/>
            <person name="Westerberg I."/>
            <person name="Brannstrom I.O."/>
            <person name="Guillou S."/>
            <person name="Cros-Aarteil S."/>
            <person name="Calhoun S."/>
            <person name="Haridas S."/>
            <person name="Kuo A."/>
            <person name="Mondo S."/>
            <person name="Pangilinan J."/>
            <person name="Riley R."/>
            <person name="LaButti K."/>
            <person name="Andreopoulos B."/>
            <person name="Lipzen A."/>
            <person name="Chen C."/>
            <person name="Yan M."/>
            <person name="Daum C."/>
            <person name="Ng V."/>
            <person name="Clum A."/>
            <person name="Steindorff A."/>
            <person name="Ohm R.A."/>
            <person name="Martin F."/>
            <person name="Silar P."/>
            <person name="Natvig D.O."/>
            <person name="Lalanne C."/>
            <person name="Gautier V."/>
            <person name="Ament-Velasquez S.L."/>
            <person name="Kruys A."/>
            <person name="Hutchinson M.I."/>
            <person name="Powell A.J."/>
            <person name="Barry K."/>
            <person name="Miller A.N."/>
            <person name="Grigoriev I.V."/>
            <person name="Debuchy R."/>
            <person name="Gladieux P."/>
            <person name="Hiltunen Thoren M."/>
            <person name="Johannesson H."/>
        </authorList>
    </citation>
    <scope>NUCLEOTIDE SEQUENCE</scope>
    <source>
        <strain evidence="3">CBS 990.96</strain>
    </source>
</reference>
<keyword evidence="4" id="KW-1185">Reference proteome</keyword>
<sequence length="181" mass="20182">MQQQTMSNLLLLLPSYIGLNADVLPMSSCSRGLDFAIAAIQILIHQVRATGSASECVNQPKPDPVPQQANSRWERLVIKRVQNATGPPSSFFQPLREFFPETKPVLPRSPTEGGRKKRQPDSQLCQLCELAKPNILSLNPGAPSIREIEVERAKPFFVLANKQHQISCNTIESPRVERDDD</sequence>
<reference evidence="3" key="2">
    <citation type="submission" date="2023-05" db="EMBL/GenBank/DDBJ databases">
        <authorList>
            <consortium name="Lawrence Berkeley National Laboratory"/>
            <person name="Steindorff A."/>
            <person name="Hensen N."/>
            <person name="Bonometti L."/>
            <person name="Westerberg I."/>
            <person name="Brannstrom I.O."/>
            <person name="Guillou S."/>
            <person name="Cros-Aarteil S."/>
            <person name="Calhoun S."/>
            <person name="Haridas S."/>
            <person name="Kuo A."/>
            <person name="Mondo S."/>
            <person name="Pangilinan J."/>
            <person name="Riley R."/>
            <person name="Labutti K."/>
            <person name="Andreopoulos B."/>
            <person name="Lipzen A."/>
            <person name="Chen C."/>
            <person name="Yanf M."/>
            <person name="Daum C."/>
            <person name="Ng V."/>
            <person name="Clum A."/>
            <person name="Ohm R."/>
            <person name="Martin F."/>
            <person name="Silar P."/>
            <person name="Natvig D."/>
            <person name="Lalanne C."/>
            <person name="Gautier V."/>
            <person name="Ament-Velasquez S.L."/>
            <person name="Kruys A."/>
            <person name="Hutchinson M.I."/>
            <person name="Powell A.J."/>
            <person name="Barry K."/>
            <person name="Miller A.N."/>
            <person name="Grigoriev I.V."/>
            <person name="Debuchy R."/>
            <person name="Gladieux P."/>
            <person name="Thoren M.H."/>
            <person name="Johannesson H."/>
        </authorList>
    </citation>
    <scope>NUCLEOTIDE SEQUENCE</scope>
    <source>
        <strain evidence="3">CBS 990.96</strain>
    </source>
</reference>
<organism evidence="3 4">
    <name type="scientific">Podospora fimiseda</name>
    <dbReference type="NCBI Taxonomy" id="252190"/>
    <lineage>
        <taxon>Eukaryota</taxon>
        <taxon>Fungi</taxon>
        <taxon>Dikarya</taxon>
        <taxon>Ascomycota</taxon>
        <taxon>Pezizomycotina</taxon>
        <taxon>Sordariomycetes</taxon>
        <taxon>Sordariomycetidae</taxon>
        <taxon>Sordariales</taxon>
        <taxon>Podosporaceae</taxon>
        <taxon>Podospora</taxon>
    </lineage>
</organism>
<evidence type="ECO:0000313" key="3">
    <source>
        <dbReference type="EMBL" id="KAK4224622.1"/>
    </source>
</evidence>
<dbReference type="AlphaFoldDB" id="A0AAN7BJV3"/>
<evidence type="ECO:0000256" key="2">
    <source>
        <dbReference type="SAM" id="SignalP"/>
    </source>
</evidence>
<evidence type="ECO:0000313" key="4">
    <source>
        <dbReference type="Proteomes" id="UP001301958"/>
    </source>
</evidence>
<dbReference type="Proteomes" id="UP001301958">
    <property type="component" value="Unassembled WGS sequence"/>
</dbReference>
<accession>A0AAN7BJV3</accession>
<name>A0AAN7BJV3_9PEZI</name>
<evidence type="ECO:0000256" key="1">
    <source>
        <dbReference type="SAM" id="MobiDB-lite"/>
    </source>
</evidence>
<comment type="caution">
    <text evidence="3">The sequence shown here is derived from an EMBL/GenBank/DDBJ whole genome shotgun (WGS) entry which is preliminary data.</text>
</comment>
<dbReference type="EMBL" id="MU865388">
    <property type="protein sequence ID" value="KAK4224622.1"/>
    <property type="molecule type" value="Genomic_DNA"/>
</dbReference>
<feature type="region of interest" description="Disordered" evidence="1">
    <location>
        <begin position="102"/>
        <end position="121"/>
    </location>
</feature>
<proteinExistence type="predicted"/>